<feature type="binding site" evidence="5">
    <location>
        <begin position="25"/>
        <end position="32"/>
    </location>
    <ligand>
        <name>ATP</name>
        <dbReference type="ChEBI" id="CHEBI:30616"/>
    </ligand>
</feature>
<dbReference type="GO" id="GO:0016787">
    <property type="term" value="F:hydrolase activity"/>
    <property type="evidence" value="ECO:0007669"/>
    <property type="project" value="UniProtKB-UniRule"/>
</dbReference>
<keyword evidence="4 5" id="KW-0067">ATP-binding</keyword>
<proteinExistence type="predicted"/>
<dbReference type="Gene3D" id="3.40.50.300">
    <property type="entry name" value="P-loop containing nucleotide triphosphate hydrolases"/>
    <property type="match status" value="1"/>
</dbReference>
<dbReference type="InterPro" id="IPR027417">
    <property type="entry name" value="P-loop_NTPase"/>
</dbReference>
<dbReference type="GO" id="GO:0000725">
    <property type="term" value="P:recombinational repair"/>
    <property type="evidence" value="ECO:0007669"/>
    <property type="project" value="TreeGrafter"/>
</dbReference>
<evidence type="ECO:0000256" key="1">
    <source>
        <dbReference type="ARBA" id="ARBA00022741"/>
    </source>
</evidence>
<accession>A0A8E6B4E0</accession>
<dbReference type="GO" id="GO:0005524">
    <property type="term" value="F:ATP binding"/>
    <property type="evidence" value="ECO:0007669"/>
    <property type="project" value="UniProtKB-UniRule"/>
</dbReference>
<keyword evidence="3 5" id="KW-0347">Helicase</keyword>
<keyword evidence="2 5" id="KW-0378">Hydrolase</keyword>
<evidence type="ECO:0000256" key="5">
    <source>
        <dbReference type="PROSITE-ProRule" id="PRU00560"/>
    </source>
</evidence>
<dbReference type="SUPFAM" id="SSF52540">
    <property type="entry name" value="P-loop containing nucleoside triphosphate hydrolases"/>
    <property type="match status" value="1"/>
</dbReference>
<evidence type="ECO:0000256" key="2">
    <source>
        <dbReference type="ARBA" id="ARBA00022801"/>
    </source>
</evidence>
<dbReference type="EMBL" id="CP074694">
    <property type="protein sequence ID" value="QVL30318.1"/>
    <property type="molecule type" value="Genomic_DNA"/>
</dbReference>
<dbReference type="PROSITE" id="PS51198">
    <property type="entry name" value="UVRD_HELICASE_ATP_BIND"/>
    <property type="match status" value="1"/>
</dbReference>
<dbReference type="Pfam" id="PF00580">
    <property type="entry name" value="UvrD-helicase"/>
    <property type="match status" value="2"/>
</dbReference>
<name>A0A8E6B4E0_9BACT</name>
<organism evidence="7 8">
    <name type="scientific">Telmatocola sphagniphila</name>
    <dbReference type="NCBI Taxonomy" id="1123043"/>
    <lineage>
        <taxon>Bacteria</taxon>
        <taxon>Pseudomonadati</taxon>
        <taxon>Planctomycetota</taxon>
        <taxon>Planctomycetia</taxon>
        <taxon>Gemmatales</taxon>
        <taxon>Gemmataceae</taxon>
    </lineage>
</organism>
<dbReference type="AlphaFoldDB" id="A0A8E6B4E0"/>
<protein>
    <submittedName>
        <fullName evidence="7">ATP-dependent helicase</fullName>
    </submittedName>
</protein>
<dbReference type="Proteomes" id="UP000676194">
    <property type="component" value="Chromosome"/>
</dbReference>
<dbReference type="InterPro" id="IPR000212">
    <property type="entry name" value="DNA_helicase_UvrD/REP"/>
</dbReference>
<evidence type="ECO:0000256" key="3">
    <source>
        <dbReference type="ARBA" id="ARBA00022806"/>
    </source>
</evidence>
<dbReference type="PANTHER" id="PTHR11070:SF3">
    <property type="entry name" value="DNA 3'-5' HELICASE"/>
    <property type="match status" value="1"/>
</dbReference>
<evidence type="ECO:0000259" key="6">
    <source>
        <dbReference type="PROSITE" id="PS51198"/>
    </source>
</evidence>
<feature type="domain" description="UvrD-like helicase ATP-binding" evidence="6">
    <location>
        <begin position="4"/>
        <end position="287"/>
    </location>
</feature>
<dbReference type="PANTHER" id="PTHR11070">
    <property type="entry name" value="UVRD / RECB / PCRA DNA HELICASE FAMILY MEMBER"/>
    <property type="match status" value="1"/>
</dbReference>
<gene>
    <name evidence="7" type="ORF">KIH39_15810</name>
</gene>
<evidence type="ECO:0000313" key="8">
    <source>
        <dbReference type="Proteomes" id="UP000676194"/>
    </source>
</evidence>
<sequence>MRFPTVEQQAVIDNKNGSRIRVVRASPGSGKTWMVAELILRELNSWQTQTSGIAALSFTKVGGEEIRKAVGRDLSHPHFVGTIDSFLFRYVIRPFFCKCYPIFRHPRLLPGEWGAEHWSSLGKGLKANVGKGINLCSCVWIDEDCQGAIAARKPHPMQPLIKLTGDDLRIVKECKNNVWKKSGLMTHSDAALWASKLLEDEKYKALIITEITRRFPLIFIDELQDTGFFLSKCLKSILSSSYVRGVLVGDPDQSIFEFNGARPDLFDQFEIIQDAEVFPLSTSLRCSKSVAKVASHLKETGNIVSPENNPVGRALMVTYDDMVVDFNRLSAAVSKSHSNSVIKAIARLNMTVRVLKGHKSEQPRKLGSPPLNHFQRAVIAFRQGQNSLALAACRASLELALFEQEGITDEQLSKYGLSVFEWRERCVQCLLEGDSLDVNDTLFGWQSKAWTIITRHISAVAAIKGLAGKSHLKLKEFSNN</sequence>
<evidence type="ECO:0000256" key="4">
    <source>
        <dbReference type="ARBA" id="ARBA00022840"/>
    </source>
</evidence>
<dbReference type="GO" id="GO:0003677">
    <property type="term" value="F:DNA binding"/>
    <property type="evidence" value="ECO:0007669"/>
    <property type="project" value="InterPro"/>
</dbReference>
<dbReference type="GO" id="GO:0005829">
    <property type="term" value="C:cytosol"/>
    <property type="evidence" value="ECO:0007669"/>
    <property type="project" value="TreeGrafter"/>
</dbReference>
<dbReference type="RefSeq" id="WP_213494194.1">
    <property type="nucleotide sequence ID" value="NZ_CP074694.1"/>
</dbReference>
<dbReference type="GO" id="GO:0043138">
    <property type="term" value="F:3'-5' DNA helicase activity"/>
    <property type="evidence" value="ECO:0007669"/>
    <property type="project" value="TreeGrafter"/>
</dbReference>
<evidence type="ECO:0000313" key="7">
    <source>
        <dbReference type="EMBL" id="QVL30318.1"/>
    </source>
</evidence>
<dbReference type="InterPro" id="IPR014016">
    <property type="entry name" value="UvrD-like_ATP-bd"/>
</dbReference>
<keyword evidence="1 5" id="KW-0547">Nucleotide-binding</keyword>
<keyword evidence="8" id="KW-1185">Reference proteome</keyword>
<reference evidence="7" key="1">
    <citation type="submission" date="2021-05" db="EMBL/GenBank/DDBJ databases">
        <title>Complete genome sequence of the cellulolytic planctomycete Telmatocola sphagniphila SP2T and characterization of the first cellulase from planctomycetes.</title>
        <authorList>
            <person name="Rakitin A.L."/>
            <person name="Beletsky A.V."/>
            <person name="Naumoff D.G."/>
            <person name="Kulichevskaya I.S."/>
            <person name="Mardanov A.V."/>
            <person name="Ravin N.V."/>
            <person name="Dedysh S.N."/>
        </authorList>
    </citation>
    <scope>NUCLEOTIDE SEQUENCE</scope>
    <source>
        <strain evidence="7">SP2T</strain>
    </source>
</reference>
<dbReference type="KEGG" id="tsph:KIH39_15810"/>